<dbReference type="Proteomes" id="UP001500507">
    <property type="component" value="Unassembled WGS sequence"/>
</dbReference>
<keyword evidence="3" id="KW-0694">RNA-binding</keyword>
<evidence type="ECO:0000259" key="4">
    <source>
        <dbReference type="PROSITE" id="PS51165"/>
    </source>
</evidence>
<dbReference type="Pfam" id="PF01170">
    <property type="entry name" value="UPF0020"/>
    <property type="match status" value="1"/>
</dbReference>
<accession>A0ABN1MGH9</accession>
<reference evidence="5 6" key="1">
    <citation type="journal article" date="2019" name="Int. J. Syst. Evol. Microbiol.">
        <title>The Global Catalogue of Microorganisms (GCM) 10K type strain sequencing project: providing services to taxonomists for standard genome sequencing and annotation.</title>
        <authorList>
            <consortium name="The Broad Institute Genomics Platform"/>
            <consortium name="The Broad Institute Genome Sequencing Center for Infectious Disease"/>
            <person name="Wu L."/>
            <person name="Ma J."/>
        </authorList>
    </citation>
    <scope>NUCLEOTIDE SEQUENCE [LARGE SCALE GENOMIC DNA]</scope>
    <source>
        <strain evidence="5 6">JCM 16082</strain>
    </source>
</reference>
<dbReference type="PANTHER" id="PTHR47313:SF1">
    <property type="entry name" value="RIBOSOMAL RNA LARGE SUBUNIT METHYLTRANSFERASE K_L"/>
    <property type="match status" value="1"/>
</dbReference>
<keyword evidence="6" id="KW-1185">Reference proteome</keyword>
<feature type="domain" description="THUMP" evidence="4">
    <location>
        <begin position="46"/>
        <end position="157"/>
    </location>
</feature>
<dbReference type="Pfam" id="PF22020">
    <property type="entry name" value="RlmL_1st"/>
    <property type="match status" value="1"/>
</dbReference>
<sequence length="389" mass="44866">MSNNFKMIAKTLYGLEDVLAKELVQLGAMNVSKGNRLVSFEGDKGFMYKANLSLRTALRILKPIYDFRARNEETLYSIIKKFDWERFMRVDDTFYIESTIFSDHFKHSQYVALKMKDAIVDRFREIHNRRPSIDKDHPNVRLFIHIDRDKVSISLDSSGDSLHKRGYRFATNIAPMNEVLAAGSILLSGWTGDQDFLDPMCGSGTIPIEAAMIACNIPPNINRKEFGFEKWSDWDEDLFEVIEESVLKKIKELNVSIIGYDKSPSAIQKAKENTRNANLSDFISYKNIDFFKTNKDKPEKSLHMVFNPPYGERIAINMEEFYSNLGDTLKQSYPSTNSWFITSNLEAIKHVGLKPSRKIKLFSGKLEGRLVKYEMYAGTKKVHKRKEES</sequence>
<dbReference type="PANTHER" id="PTHR47313">
    <property type="entry name" value="RIBOSOMAL RNA LARGE SUBUNIT METHYLTRANSFERASE K/L"/>
    <property type="match status" value="1"/>
</dbReference>
<comment type="caution">
    <text evidence="5">The sequence shown here is derived from an EMBL/GenBank/DDBJ whole genome shotgun (WGS) entry which is preliminary data.</text>
</comment>
<dbReference type="InterPro" id="IPR054170">
    <property type="entry name" value="RlmL_1st"/>
</dbReference>
<name>A0ABN1MGH9_9FLAO</name>
<keyword evidence="2" id="KW-0808">Transferase</keyword>
<dbReference type="InterPro" id="IPR029063">
    <property type="entry name" value="SAM-dependent_MTases_sf"/>
</dbReference>
<evidence type="ECO:0000256" key="2">
    <source>
        <dbReference type="ARBA" id="ARBA00022679"/>
    </source>
</evidence>
<organism evidence="5 6">
    <name type="scientific">Gangjinia marincola</name>
    <dbReference type="NCBI Taxonomy" id="578463"/>
    <lineage>
        <taxon>Bacteria</taxon>
        <taxon>Pseudomonadati</taxon>
        <taxon>Bacteroidota</taxon>
        <taxon>Flavobacteriia</taxon>
        <taxon>Flavobacteriales</taxon>
        <taxon>Flavobacteriaceae</taxon>
        <taxon>Gangjinia</taxon>
    </lineage>
</organism>
<gene>
    <name evidence="5" type="ORF">GCM10009117_13430</name>
</gene>
<dbReference type="RefSeq" id="WP_343765109.1">
    <property type="nucleotide sequence ID" value="NZ_BAAAFG010000014.1"/>
</dbReference>
<dbReference type="InterPro" id="IPR053943">
    <property type="entry name" value="RlmKL-like_Mtase_CS"/>
</dbReference>
<evidence type="ECO:0000256" key="1">
    <source>
        <dbReference type="ARBA" id="ARBA00022603"/>
    </source>
</evidence>
<evidence type="ECO:0000256" key="3">
    <source>
        <dbReference type="PROSITE-ProRule" id="PRU00529"/>
    </source>
</evidence>
<protein>
    <submittedName>
        <fullName evidence="5">THUMP domain-containing protein</fullName>
    </submittedName>
</protein>
<dbReference type="PROSITE" id="PS01261">
    <property type="entry name" value="UPF0020"/>
    <property type="match status" value="1"/>
</dbReference>
<dbReference type="InterPro" id="IPR000241">
    <property type="entry name" value="RlmKL-like_Mtase"/>
</dbReference>
<dbReference type="Gene3D" id="3.30.2130.30">
    <property type="match status" value="1"/>
</dbReference>
<dbReference type="Gene3D" id="3.40.50.150">
    <property type="entry name" value="Vaccinia Virus protein VP39"/>
    <property type="match status" value="1"/>
</dbReference>
<dbReference type="SMART" id="SM00981">
    <property type="entry name" value="THUMP"/>
    <property type="match status" value="1"/>
</dbReference>
<dbReference type="PROSITE" id="PS51165">
    <property type="entry name" value="THUMP"/>
    <property type="match status" value="1"/>
</dbReference>
<proteinExistence type="predicted"/>
<dbReference type="CDD" id="cd11715">
    <property type="entry name" value="THUMP_AdoMetMT"/>
    <property type="match status" value="1"/>
</dbReference>
<evidence type="ECO:0000313" key="5">
    <source>
        <dbReference type="EMBL" id="GAA0872196.1"/>
    </source>
</evidence>
<dbReference type="EMBL" id="BAAAFG010000014">
    <property type="protein sequence ID" value="GAA0872196.1"/>
    <property type="molecule type" value="Genomic_DNA"/>
</dbReference>
<dbReference type="SUPFAM" id="SSF53335">
    <property type="entry name" value="S-adenosyl-L-methionine-dependent methyltransferases"/>
    <property type="match status" value="1"/>
</dbReference>
<dbReference type="InterPro" id="IPR004114">
    <property type="entry name" value="THUMP_dom"/>
</dbReference>
<dbReference type="Pfam" id="PF02926">
    <property type="entry name" value="THUMP"/>
    <property type="match status" value="1"/>
</dbReference>
<evidence type="ECO:0000313" key="6">
    <source>
        <dbReference type="Proteomes" id="UP001500507"/>
    </source>
</evidence>
<keyword evidence="1" id="KW-0489">Methyltransferase</keyword>